<dbReference type="AlphaFoldDB" id="A0A6J4HMS8"/>
<dbReference type="EMBL" id="CADCTD010000022">
    <property type="protein sequence ID" value="CAA9225784.1"/>
    <property type="molecule type" value="Genomic_DNA"/>
</dbReference>
<gene>
    <name evidence="1" type="ORF">AVDCRST_MAG27-598</name>
</gene>
<evidence type="ECO:0000313" key="1">
    <source>
        <dbReference type="EMBL" id="CAA9225784.1"/>
    </source>
</evidence>
<sequence>MEAVEADPRALPRILDALDAHARASRHGGGGVDPEEQIDVLLRAAEGRGGPRPAARAPLPDRRHVVHQGRRVGTLTRNGGQWVFRFATSVQDEVVQALADRMGDLIAEIHKGTDVGDRS</sequence>
<proteinExistence type="predicted"/>
<protein>
    <submittedName>
        <fullName evidence="1">Plasmid replication protein RepB</fullName>
    </submittedName>
</protein>
<name>A0A6J4HMS8_9PROT</name>
<organism evidence="1">
    <name type="scientific">uncultured Craurococcus sp</name>
    <dbReference type="NCBI Taxonomy" id="1135998"/>
    <lineage>
        <taxon>Bacteria</taxon>
        <taxon>Pseudomonadati</taxon>
        <taxon>Pseudomonadota</taxon>
        <taxon>Alphaproteobacteria</taxon>
        <taxon>Acetobacterales</taxon>
        <taxon>Acetobacteraceae</taxon>
        <taxon>Craurococcus</taxon>
        <taxon>environmental samples</taxon>
    </lineage>
</organism>
<reference evidence="1" key="1">
    <citation type="submission" date="2020-02" db="EMBL/GenBank/DDBJ databases">
        <authorList>
            <person name="Meier V. D."/>
        </authorList>
    </citation>
    <scope>NUCLEOTIDE SEQUENCE</scope>
    <source>
        <strain evidence="1">AVDCRST_MAG27</strain>
    </source>
</reference>
<accession>A0A6J4HMS8</accession>